<evidence type="ECO:0000313" key="4">
    <source>
        <dbReference type="Proteomes" id="UP000023152"/>
    </source>
</evidence>
<keyword evidence="1" id="KW-0175">Coiled coil</keyword>
<feature type="region of interest" description="Disordered" evidence="2">
    <location>
        <begin position="218"/>
        <end position="243"/>
    </location>
</feature>
<comment type="caution">
    <text evidence="3">The sequence shown here is derived from an EMBL/GenBank/DDBJ whole genome shotgun (WGS) entry which is preliminary data.</text>
</comment>
<protein>
    <submittedName>
        <fullName evidence="3">Protein kinase domain containing protein</fullName>
    </submittedName>
</protein>
<dbReference type="AlphaFoldDB" id="X6NCG6"/>
<evidence type="ECO:0000256" key="1">
    <source>
        <dbReference type="SAM" id="Coils"/>
    </source>
</evidence>
<keyword evidence="4" id="KW-1185">Reference proteome</keyword>
<gene>
    <name evidence="3" type="ORF">RFI_13733</name>
</gene>
<feature type="compositionally biased region" description="Polar residues" evidence="2">
    <location>
        <begin position="234"/>
        <end position="243"/>
    </location>
</feature>
<feature type="coiled-coil region" evidence="1">
    <location>
        <begin position="178"/>
        <end position="212"/>
    </location>
</feature>
<feature type="compositionally biased region" description="Basic and acidic residues" evidence="2">
    <location>
        <begin position="218"/>
        <end position="233"/>
    </location>
</feature>
<feature type="coiled-coil region" evidence="1">
    <location>
        <begin position="248"/>
        <end position="282"/>
    </location>
</feature>
<dbReference type="GO" id="GO:0016301">
    <property type="term" value="F:kinase activity"/>
    <property type="evidence" value="ECO:0007669"/>
    <property type="project" value="UniProtKB-KW"/>
</dbReference>
<keyword evidence="3" id="KW-0808">Transferase</keyword>
<organism evidence="3 4">
    <name type="scientific">Reticulomyxa filosa</name>
    <dbReference type="NCBI Taxonomy" id="46433"/>
    <lineage>
        <taxon>Eukaryota</taxon>
        <taxon>Sar</taxon>
        <taxon>Rhizaria</taxon>
        <taxon>Retaria</taxon>
        <taxon>Foraminifera</taxon>
        <taxon>Monothalamids</taxon>
        <taxon>Reticulomyxidae</taxon>
        <taxon>Reticulomyxa</taxon>
    </lineage>
</organism>
<sequence>MILFKLYKIRCKKTSVLHDPQVLLVLFYQTKLQQQKKLGSRTTSHTLRDQNMNKINDNNLTTANSDHTVTIWQPNGVQDVDSIGGLKAELFRKEKLLTQIEEKLKWHKDQISATKDLMMRERSNLELGNATNNIITQRYKLNSQINTLKHVISLKRKEEQNVLKEMFEIELKYKSNMLRVRELELTKVQRQKHELEDEIMLKESQMLAIKAEQERRKKSCKTEKYTSTNKKETQSTTKGQSQRKIAAARLAEKNKVDIKNHIKKLQGQKIQLTNEIQNITKKKELSGIIVIKPMRLIQVFGIDPNIFFKEQFEFEKQNKKRAISSEWMNFTQILEGKSSEAVVQWVQCSIQNMESKLQWDKQQLELFFFMFTILPFPLSDLISPVII</sequence>
<evidence type="ECO:0000256" key="2">
    <source>
        <dbReference type="SAM" id="MobiDB-lite"/>
    </source>
</evidence>
<evidence type="ECO:0000313" key="3">
    <source>
        <dbReference type="EMBL" id="ETO23449.1"/>
    </source>
</evidence>
<name>X6NCG6_RETFI</name>
<dbReference type="Proteomes" id="UP000023152">
    <property type="component" value="Unassembled WGS sequence"/>
</dbReference>
<accession>X6NCG6</accession>
<reference evidence="3 4" key="1">
    <citation type="journal article" date="2013" name="Curr. Biol.">
        <title>The Genome of the Foraminiferan Reticulomyxa filosa.</title>
        <authorList>
            <person name="Glockner G."/>
            <person name="Hulsmann N."/>
            <person name="Schleicher M."/>
            <person name="Noegel A.A."/>
            <person name="Eichinger L."/>
            <person name="Gallinger C."/>
            <person name="Pawlowski J."/>
            <person name="Sierra R."/>
            <person name="Euteneuer U."/>
            <person name="Pillet L."/>
            <person name="Moustafa A."/>
            <person name="Platzer M."/>
            <person name="Groth M."/>
            <person name="Szafranski K."/>
            <person name="Schliwa M."/>
        </authorList>
    </citation>
    <scope>NUCLEOTIDE SEQUENCE [LARGE SCALE GENOMIC DNA]</scope>
</reference>
<dbReference type="EMBL" id="ASPP01009922">
    <property type="protein sequence ID" value="ETO23449.1"/>
    <property type="molecule type" value="Genomic_DNA"/>
</dbReference>
<proteinExistence type="predicted"/>
<keyword evidence="3" id="KW-0418">Kinase</keyword>